<accession>A0ABP7INF3</accession>
<keyword evidence="4" id="KW-1185">Reference proteome</keyword>
<dbReference type="EMBL" id="BAABAH010000008">
    <property type="protein sequence ID" value="GAA3822649.1"/>
    <property type="molecule type" value="Genomic_DNA"/>
</dbReference>
<keyword evidence="2" id="KW-1133">Transmembrane helix</keyword>
<feature type="region of interest" description="Disordered" evidence="1">
    <location>
        <begin position="1"/>
        <end position="57"/>
    </location>
</feature>
<reference evidence="4" key="1">
    <citation type="journal article" date="2019" name="Int. J. Syst. Evol. Microbiol.">
        <title>The Global Catalogue of Microorganisms (GCM) 10K type strain sequencing project: providing services to taxonomists for standard genome sequencing and annotation.</title>
        <authorList>
            <consortium name="The Broad Institute Genomics Platform"/>
            <consortium name="The Broad Institute Genome Sequencing Center for Infectious Disease"/>
            <person name="Wu L."/>
            <person name="Ma J."/>
        </authorList>
    </citation>
    <scope>NUCLEOTIDE SEQUENCE [LARGE SCALE GENOMIC DNA]</scope>
    <source>
        <strain evidence="4">JCM 16953</strain>
    </source>
</reference>
<evidence type="ECO:0000256" key="2">
    <source>
        <dbReference type="SAM" id="Phobius"/>
    </source>
</evidence>
<dbReference type="RefSeq" id="WP_344775922.1">
    <property type="nucleotide sequence ID" value="NZ_BAABAH010000008.1"/>
</dbReference>
<feature type="compositionally biased region" description="Pro residues" evidence="1">
    <location>
        <begin position="47"/>
        <end position="57"/>
    </location>
</feature>
<sequence>MSYPPPPPPPQPNQPGQQPPYQQPQQPYQQPYQQQYGAQQPYQYGGPQPPYQPPPPAKKGGSGCLVAVVVVVVVMLLVCGVGGFFIWRAAKDVTDTIKNTVPGLGGAECPSEGDVSDKIGSDVSLDLSGNVVVAAGCYYSGDKVQITLAKGAGVIADDEIKSVREEAANNGVEAQSIDVGDGGVVYATPTVVDAITKSDGALFEVEVDAQGSTDLSGKADAGVDILKAFIDAQ</sequence>
<feature type="compositionally biased region" description="Pro residues" evidence="1">
    <location>
        <begin position="1"/>
        <end position="22"/>
    </location>
</feature>
<dbReference type="Proteomes" id="UP001501821">
    <property type="component" value="Unassembled WGS sequence"/>
</dbReference>
<comment type="caution">
    <text evidence="3">The sequence shown here is derived from an EMBL/GenBank/DDBJ whole genome shotgun (WGS) entry which is preliminary data.</text>
</comment>
<name>A0ABP7INF3_9ACTN</name>
<evidence type="ECO:0000313" key="3">
    <source>
        <dbReference type="EMBL" id="GAA3822649.1"/>
    </source>
</evidence>
<evidence type="ECO:0000256" key="1">
    <source>
        <dbReference type="SAM" id="MobiDB-lite"/>
    </source>
</evidence>
<evidence type="ECO:0000313" key="4">
    <source>
        <dbReference type="Proteomes" id="UP001501821"/>
    </source>
</evidence>
<proteinExistence type="predicted"/>
<gene>
    <name evidence="3" type="ORF">GCM10022242_25260</name>
</gene>
<feature type="compositionally biased region" description="Low complexity" evidence="1">
    <location>
        <begin position="23"/>
        <end position="46"/>
    </location>
</feature>
<evidence type="ECO:0008006" key="5">
    <source>
        <dbReference type="Google" id="ProtNLM"/>
    </source>
</evidence>
<organism evidence="3 4">
    <name type="scientific">Nocardioides panacisoli</name>
    <dbReference type="NCBI Taxonomy" id="627624"/>
    <lineage>
        <taxon>Bacteria</taxon>
        <taxon>Bacillati</taxon>
        <taxon>Actinomycetota</taxon>
        <taxon>Actinomycetes</taxon>
        <taxon>Propionibacteriales</taxon>
        <taxon>Nocardioidaceae</taxon>
        <taxon>Nocardioides</taxon>
    </lineage>
</organism>
<keyword evidence="2" id="KW-0812">Transmembrane</keyword>
<protein>
    <recommendedName>
        <fullName evidence="5">DUF4333 domain-containing protein</fullName>
    </recommendedName>
</protein>
<keyword evidence="2" id="KW-0472">Membrane</keyword>
<feature type="transmembrane region" description="Helical" evidence="2">
    <location>
        <begin position="65"/>
        <end position="87"/>
    </location>
</feature>